<comment type="caution">
    <text evidence="10">The sequence shown here is derived from an EMBL/GenBank/DDBJ whole genome shotgun (WGS) entry which is preliminary data.</text>
</comment>
<name>A0A6I3S2F0_9BURK</name>
<dbReference type="Pfam" id="PF02518">
    <property type="entry name" value="HATPase_c"/>
    <property type="match status" value="1"/>
</dbReference>
<dbReference type="PROSITE" id="PS50109">
    <property type="entry name" value="HIS_KIN"/>
    <property type="match status" value="1"/>
</dbReference>
<evidence type="ECO:0000256" key="6">
    <source>
        <dbReference type="ARBA" id="ARBA00022777"/>
    </source>
</evidence>
<evidence type="ECO:0000313" key="10">
    <source>
        <dbReference type="EMBL" id="MTU42685.1"/>
    </source>
</evidence>
<evidence type="ECO:0000256" key="7">
    <source>
        <dbReference type="ARBA" id="ARBA00023012"/>
    </source>
</evidence>
<evidence type="ECO:0000256" key="4">
    <source>
        <dbReference type="ARBA" id="ARBA00022553"/>
    </source>
</evidence>
<comment type="catalytic activity">
    <reaction evidence="1">
        <text>ATP + protein L-histidine = ADP + protein N-phospho-L-histidine.</text>
        <dbReference type="EC" id="2.7.13.3"/>
    </reaction>
</comment>
<dbReference type="Gene3D" id="1.10.287.130">
    <property type="match status" value="1"/>
</dbReference>
<dbReference type="InterPro" id="IPR003661">
    <property type="entry name" value="HisK_dim/P_dom"/>
</dbReference>
<dbReference type="InterPro" id="IPR035965">
    <property type="entry name" value="PAS-like_dom_sf"/>
</dbReference>
<feature type="transmembrane region" description="Helical" evidence="9">
    <location>
        <begin position="36"/>
        <end position="53"/>
    </location>
</feature>
<dbReference type="InterPro" id="IPR050351">
    <property type="entry name" value="BphY/WalK/GraS-like"/>
</dbReference>
<dbReference type="PANTHER" id="PTHR45453:SF1">
    <property type="entry name" value="PHOSPHATE REGULON SENSOR PROTEIN PHOR"/>
    <property type="match status" value="1"/>
</dbReference>
<dbReference type="PRINTS" id="PR00344">
    <property type="entry name" value="BCTRLSENSOR"/>
</dbReference>
<dbReference type="InterPro" id="IPR005467">
    <property type="entry name" value="His_kinase_dom"/>
</dbReference>
<dbReference type="SMART" id="SM00387">
    <property type="entry name" value="HATPase_c"/>
    <property type="match status" value="1"/>
</dbReference>
<dbReference type="CDD" id="cd00075">
    <property type="entry name" value="HATPase"/>
    <property type="match status" value="1"/>
</dbReference>
<evidence type="ECO:0000256" key="1">
    <source>
        <dbReference type="ARBA" id="ARBA00000085"/>
    </source>
</evidence>
<protein>
    <recommendedName>
        <fullName evidence="3">histidine kinase</fullName>
        <ecNumber evidence="3">2.7.13.3</ecNumber>
    </recommendedName>
</protein>
<dbReference type="InterPro" id="IPR000014">
    <property type="entry name" value="PAS"/>
</dbReference>
<feature type="transmembrane region" description="Helical" evidence="9">
    <location>
        <begin position="288"/>
        <end position="315"/>
    </location>
</feature>
<keyword evidence="5" id="KW-0808">Transferase</keyword>
<dbReference type="Gene3D" id="3.30.565.10">
    <property type="entry name" value="Histidine kinase-like ATPase, C-terminal domain"/>
    <property type="match status" value="1"/>
</dbReference>
<keyword evidence="6 10" id="KW-0418">Kinase</keyword>
<keyword evidence="4" id="KW-0597">Phosphoprotein</keyword>
<dbReference type="GO" id="GO:0016036">
    <property type="term" value="P:cellular response to phosphate starvation"/>
    <property type="evidence" value="ECO:0007669"/>
    <property type="project" value="TreeGrafter"/>
</dbReference>
<dbReference type="InterPro" id="IPR004358">
    <property type="entry name" value="Sig_transdc_His_kin-like_C"/>
</dbReference>
<evidence type="ECO:0000256" key="9">
    <source>
        <dbReference type="SAM" id="Phobius"/>
    </source>
</evidence>
<dbReference type="InterPro" id="IPR036890">
    <property type="entry name" value="HATPase_C_sf"/>
</dbReference>
<comment type="subcellular location">
    <subcellularLocation>
        <location evidence="2">Cell inner membrane</location>
        <topology evidence="2">Multi-pass membrane protein</topology>
    </subcellularLocation>
</comment>
<evidence type="ECO:0000256" key="5">
    <source>
        <dbReference type="ARBA" id="ARBA00022679"/>
    </source>
</evidence>
<dbReference type="GO" id="GO:0005886">
    <property type="term" value="C:plasma membrane"/>
    <property type="evidence" value="ECO:0007669"/>
    <property type="project" value="UniProtKB-SubCell"/>
</dbReference>
<keyword evidence="8 9" id="KW-0472">Membrane</keyword>
<sequence length="843" mass="94491">MASNTSNFVVPLPPVVKVEVEEQVVPKDFRGYLTRALAWTALMPLFMLAFMHFSQLTHTAAVIDDQQIMRTQQFARSMSARFVSIETFLNTASDMISESIGSKVIPVSRLNKLAEKMPYLTSLKLISYTGRVDFHHGESSVSTAELMSAFAGSEVNVRSFQNEICFGSRVPEADSYDRSFLLIGCEPKEDIAAIFERSVGAEPYSLQIFDSKQKEIFFTSLNDSGNVRPQNLSPEFVKISEQMLGAPIPLWRTNQKRNDSAVLSIAEIPDTDWRVVFSQRVTFRDKQLLSSLLTSGVFLVCGALLALIVGTFLGFRLTNYVQTLIDQINAFKKDGSIKKPDRSFLANAPIELKLLSVQFEKLVRQVQSTQKKLEESNLDLTHQVNLRTRTLNQRNQELRALQFLLAPLQDEPHVVIKRTVESFRLILGLNQLDFVDKPERDRQDLASLPVKLSTGVLGYLSFERPDYTQENRINTSLQRLANSIAIVLENKEMFSSVKASQSRFNALLESMTEGVVLIGKTGSLLYSNKTAREILSIAPGDGIAKVESYIEEHFRKVYLADSPNNPQDFFAGPTRYVSKVDSDFFIEASGFIVPEFHGYVGPRMGLLLRDISEEVSMERMKRNLISVVAHELKTPVTTLRLQSETLQRQIRSGKLSDSQQLLTEMLEESERLQNLICDWLDVSRLEAGSLVIKPKVQTVTAILNKAMKSVHLHFPHLEVSLKVEPEAECVLADKDRMTQVFVNILENAARYNDKEKPTCNVRSEKIDDSVVISFSDNGIGVSEKHLSKIFDSFYQVDMGSGRKVGGTGLGLSICRGIMAAHGGKIWAEQNPKGGTVFKISLSL</sequence>
<evidence type="ECO:0000256" key="8">
    <source>
        <dbReference type="ARBA" id="ARBA00023136"/>
    </source>
</evidence>
<dbReference type="InterPro" id="IPR036097">
    <property type="entry name" value="HisK_dim/P_sf"/>
</dbReference>
<reference evidence="10 11" key="1">
    <citation type="journal article" date="2019" name="Nat. Med.">
        <title>A library of human gut bacterial isolates paired with longitudinal multiomics data enables mechanistic microbiome research.</title>
        <authorList>
            <person name="Poyet M."/>
            <person name="Groussin M."/>
            <person name="Gibbons S.M."/>
            <person name="Avila-Pacheco J."/>
            <person name="Jiang X."/>
            <person name="Kearney S.M."/>
            <person name="Perrotta A.R."/>
            <person name="Berdy B."/>
            <person name="Zhao S."/>
            <person name="Lieberman T.D."/>
            <person name="Swanson P.K."/>
            <person name="Smith M."/>
            <person name="Roesemann S."/>
            <person name="Alexander J.E."/>
            <person name="Rich S.A."/>
            <person name="Livny J."/>
            <person name="Vlamakis H."/>
            <person name="Clish C."/>
            <person name="Bullock K."/>
            <person name="Deik A."/>
            <person name="Scott J."/>
            <person name="Pierce K.A."/>
            <person name="Xavier R.J."/>
            <person name="Alm E.J."/>
        </authorList>
    </citation>
    <scope>NUCLEOTIDE SEQUENCE [LARGE SCALE GENOMIC DNA]</scope>
    <source>
        <strain evidence="10 11">BIOML-A2</strain>
    </source>
</reference>
<organism evidence="10 11">
    <name type="scientific">Parasutterella excrementihominis</name>
    <dbReference type="NCBI Taxonomy" id="487175"/>
    <lineage>
        <taxon>Bacteria</taxon>
        <taxon>Pseudomonadati</taxon>
        <taxon>Pseudomonadota</taxon>
        <taxon>Betaproteobacteria</taxon>
        <taxon>Burkholderiales</taxon>
        <taxon>Sutterellaceae</taxon>
        <taxon>Parasutterella</taxon>
    </lineage>
</organism>
<dbReference type="SUPFAM" id="SSF55874">
    <property type="entry name" value="ATPase domain of HSP90 chaperone/DNA topoisomerase II/histidine kinase"/>
    <property type="match status" value="1"/>
</dbReference>
<dbReference type="InterPro" id="IPR003594">
    <property type="entry name" value="HATPase_dom"/>
</dbReference>
<dbReference type="SUPFAM" id="SSF47384">
    <property type="entry name" value="Homodimeric domain of signal transducing histidine kinase"/>
    <property type="match status" value="1"/>
</dbReference>
<accession>A0A6I3S2F0</accession>
<dbReference type="SUPFAM" id="SSF55785">
    <property type="entry name" value="PYP-like sensor domain (PAS domain)"/>
    <property type="match status" value="1"/>
</dbReference>
<evidence type="ECO:0000313" key="11">
    <source>
        <dbReference type="Proteomes" id="UP000462362"/>
    </source>
</evidence>
<keyword evidence="9" id="KW-1133">Transmembrane helix</keyword>
<proteinExistence type="predicted"/>
<gene>
    <name evidence="10" type="ORF">GMD42_03415</name>
</gene>
<evidence type="ECO:0000256" key="2">
    <source>
        <dbReference type="ARBA" id="ARBA00004429"/>
    </source>
</evidence>
<evidence type="ECO:0000256" key="3">
    <source>
        <dbReference type="ARBA" id="ARBA00012438"/>
    </source>
</evidence>
<dbReference type="Proteomes" id="UP000462362">
    <property type="component" value="Unassembled WGS sequence"/>
</dbReference>
<dbReference type="PROSITE" id="PS50112">
    <property type="entry name" value="PAS"/>
    <property type="match status" value="1"/>
</dbReference>
<keyword evidence="9" id="KW-0812">Transmembrane</keyword>
<dbReference type="EC" id="2.7.13.3" evidence="3"/>
<dbReference type="CDD" id="cd00082">
    <property type="entry name" value="HisKA"/>
    <property type="match status" value="1"/>
</dbReference>
<dbReference type="GO" id="GO:0004721">
    <property type="term" value="F:phosphoprotein phosphatase activity"/>
    <property type="evidence" value="ECO:0007669"/>
    <property type="project" value="TreeGrafter"/>
</dbReference>
<dbReference type="EMBL" id="WNCL01000007">
    <property type="protein sequence ID" value="MTU42685.1"/>
    <property type="molecule type" value="Genomic_DNA"/>
</dbReference>
<dbReference type="SMART" id="SM00388">
    <property type="entry name" value="HisKA"/>
    <property type="match status" value="1"/>
</dbReference>
<dbReference type="GO" id="GO:0000155">
    <property type="term" value="F:phosphorelay sensor kinase activity"/>
    <property type="evidence" value="ECO:0007669"/>
    <property type="project" value="InterPro"/>
</dbReference>
<dbReference type="Pfam" id="PF00512">
    <property type="entry name" value="HisKA"/>
    <property type="match status" value="1"/>
</dbReference>
<dbReference type="AlphaFoldDB" id="A0A6I3S2F0"/>
<dbReference type="FunFam" id="3.30.565.10:FF:000006">
    <property type="entry name" value="Sensor histidine kinase WalK"/>
    <property type="match status" value="1"/>
</dbReference>
<dbReference type="PANTHER" id="PTHR45453">
    <property type="entry name" value="PHOSPHATE REGULON SENSOR PROTEIN PHOR"/>
    <property type="match status" value="1"/>
</dbReference>
<keyword evidence="7" id="KW-0902">Two-component regulatory system</keyword>
<dbReference type="RefSeq" id="WP_155168203.1">
    <property type="nucleotide sequence ID" value="NZ_WNCA01000013.1"/>
</dbReference>